<keyword evidence="3" id="KW-1185">Reference proteome</keyword>
<dbReference type="Pfam" id="PF14009">
    <property type="entry name" value="PADRE"/>
    <property type="match status" value="1"/>
</dbReference>
<proteinExistence type="predicted"/>
<feature type="region of interest" description="Disordered" evidence="1">
    <location>
        <begin position="71"/>
        <end position="137"/>
    </location>
</feature>
<evidence type="ECO:0000313" key="2">
    <source>
        <dbReference type="EMBL" id="KAK4776720.1"/>
    </source>
</evidence>
<accession>A0AAN7QUT2</accession>
<feature type="compositionally biased region" description="Basic and acidic residues" evidence="1">
    <location>
        <begin position="92"/>
        <end position="104"/>
    </location>
</feature>
<evidence type="ECO:0000313" key="3">
    <source>
        <dbReference type="Proteomes" id="UP001346149"/>
    </source>
</evidence>
<dbReference type="AlphaFoldDB" id="A0AAN7QUT2"/>
<reference evidence="2 3" key="1">
    <citation type="journal article" date="2023" name="Hortic Res">
        <title>Pangenome of water caltrop reveals structural variations and asymmetric subgenome divergence after allopolyploidization.</title>
        <authorList>
            <person name="Zhang X."/>
            <person name="Chen Y."/>
            <person name="Wang L."/>
            <person name="Yuan Y."/>
            <person name="Fang M."/>
            <person name="Shi L."/>
            <person name="Lu R."/>
            <person name="Comes H.P."/>
            <person name="Ma Y."/>
            <person name="Chen Y."/>
            <person name="Huang G."/>
            <person name="Zhou Y."/>
            <person name="Zheng Z."/>
            <person name="Qiu Y."/>
        </authorList>
    </citation>
    <scope>NUCLEOTIDE SEQUENCE [LARGE SCALE GENOMIC DNA]</scope>
    <source>
        <strain evidence="2">F231</strain>
    </source>
</reference>
<dbReference type="Proteomes" id="UP001346149">
    <property type="component" value="Unassembled WGS sequence"/>
</dbReference>
<gene>
    <name evidence="2" type="ORF">SAY86_005408</name>
</gene>
<comment type="caution">
    <text evidence="2">The sequence shown here is derived from an EMBL/GenBank/DDBJ whole genome shotgun (WGS) entry which is preliminary data.</text>
</comment>
<dbReference type="InterPro" id="IPR025322">
    <property type="entry name" value="PADRE_dom"/>
</dbReference>
<dbReference type="EMBL" id="JAXQNO010000018">
    <property type="protein sequence ID" value="KAK4776720.1"/>
    <property type="molecule type" value="Genomic_DNA"/>
</dbReference>
<dbReference type="PANTHER" id="PTHR33148:SF46">
    <property type="entry name" value="EMB|CAB85509.1"/>
    <property type="match status" value="1"/>
</dbReference>
<dbReference type="PANTHER" id="PTHR33148">
    <property type="entry name" value="PLASTID MOVEMENT IMPAIRED PROTEIN-RELATED"/>
    <property type="match status" value="1"/>
</dbReference>
<sequence length="137" mass="14706">MGNCLVLHPKTIQIVKPDGKVLEYRNLVKVHEVLADFSGHGMLETPPPVISAASRYLSPEMSLKRSRSYYLVPLPSPPENVRRKGKKKKKVRFADSPDSDRDAGDTGAVPSGSPATASSADGEMMGEGRVSAGEDSV</sequence>
<evidence type="ECO:0000256" key="1">
    <source>
        <dbReference type="SAM" id="MobiDB-lite"/>
    </source>
</evidence>
<name>A0AAN7QUT2_TRANT</name>
<organism evidence="2 3">
    <name type="scientific">Trapa natans</name>
    <name type="common">Water chestnut</name>
    <dbReference type="NCBI Taxonomy" id="22666"/>
    <lineage>
        <taxon>Eukaryota</taxon>
        <taxon>Viridiplantae</taxon>
        <taxon>Streptophyta</taxon>
        <taxon>Embryophyta</taxon>
        <taxon>Tracheophyta</taxon>
        <taxon>Spermatophyta</taxon>
        <taxon>Magnoliopsida</taxon>
        <taxon>eudicotyledons</taxon>
        <taxon>Gunneridae</taxon>
        <taxon>Pentapetalae</taxon>
        <taxon>rosids</taxon>
        <taxon>malvids</taxon>
        <taxon>Myrtales</taxon>
        <taxon>Lythraceae</taxon>
        <taxon>Trapa</taxon>
    </lineage>
</organism>
<protein>
    <submittedName>
        <fullName evidence="2">Uncharacterized protein</fullName>
    </submittedName>
</protein>